<keyword evidence="3" id="KW-1185">Reference proteome</keyword>
<comment type="caution">
    <text evidence="2">The sequence shown here is derived from an EMBL/GenBank/DDBJ whole genome shotgun (WGS) entry which is preliminary data.</text>
</comment>
<name>A0A917RS30_9NOCA</name>
<proteinExistence type="predicted"/>
<feature type="transmembrane region" description="Helical" evidence="1">
    <location>
        <begin position="12"/>
        <end position="31"/>
    </location>
</feature>
<sequence>MTIGWLRAGLGFLTAAQLVVGVWALFFPVSFFALEVVGMGMAYNEHLMRDYGAMTLASAVVLGAATIRTIPWLARTALIMYSVWAVPHFLVHVAMVGHLAPRTAALLLTFLGLAVVLPAGLLVLALRTTPGPPD</sequence>
<gene>
    <name evidence="2" type="ORF">GCM10011588_39630</name>
</gene>
<feature type="transmembrane region" description="Helical" evidence="1">
    <location>
        <begin position="78"/>
        <end position="100"/>
    </location>
</feature>
<reference evidence="2" key="2">
    <citation type="submission" date="2020-09" db="EMBL/GenBank/DDBJ databases">
        <authorList>
            <person name="Sun Q."/>
            <person name="Zhou Y."/>
        </authorList>
    </citation>
    <scope>NUCLEOTIDE SEQUENCE</scope>
    <source>
        <strain evidence="2">CGMCC 4.3508</strain>
    </source>
</reference>
<keyword evidence="1" id="KW-1133">Transmembrane helix</keyword>
<protein>
    <submittedName>
        <fullName evidence="2">Uncharacterized protein</fullName>
    </submittedName>
</protein>
<evidence type="ECO:0000313" key="2">
    <source>
        <dbReference type="EMBL" id="GGL20850.1"/>
    </source>
</evidence>
<keyword evidence="1" id="KW-0472">Membrane</keyword>
<dbReference type="EMBL" id="BMMH01000008">
    <property type="protein sequence ID" value="GGL20850.1"/>
    <property type="molecule type" value="Genomic_DNA"/>
</dbReference>
<evidence type="ECO:0000256" key="1">
    <source>
        <dbReference type="SAM" id="Phobius"/>
    </source>
</evidence>
<feature type="transmembrane region" description="Helical" evidence="1">
    <location>
        <begin position="51"/>
        <end position="71"/>
    </location>
</feature>
<dbReference type="AlphaFoldDB" id="A0A917RS30"/>
<evidence type="ECO:0000313" key="3">
    <source>
        <dbReference type="Proteomes" id="UP000638263"/>
    </source>
</evidence>
<accession>A0A917RS30</accession>
<keyword evidence="1" id="KW-0812">Transmembrane</keyword>
<feature type="transmembrane region" description="Helical" evidence="1">
    <location>
        <begin position="106"/>
        <end position="126"/>
    </location>
</feature>
<organism evidence="2 3">
    <name type="scientific">Nocardia jinanensis</name>
    <dbReference type="NCBI Taxonomy" id="382504"/>
    <lineage>
        <taxon>Bacteria</taxon>
        <taxon>Bacillati</taxon>
        <taxon>Actinomycetota</taxon>
        <taxon>Actinomycetes</taxon>
        <taxon>Mycobacteriales</taxon>
        <taxon>Nocardiaceae</taxon>
        <taxon>Nocardia</taxon>
    </lineage>
</organism>
<dbReference type="RefSeq" id="WP_062998137.1">
    <property type="nucleotide sequence ID" value="NZ_BMMH01000008.1"/>
</dbReference>
<reference evidence="2" key="1">
    <citation type="journal article" date="2014" name="Int. J. Syst. Evol. Microbiol.">
        <title>Complete genome sequence of Corynebacterium casei LMG S-19264T (=DSM 44701T), isolated from a smear-ripened cheese.</title>
        <authorList>
            <consortium name="US DOE Joint Genome Institute (JGI-PGF)"/>
            <person name="Walter F."/>
            <person name="Albersmeier A."/>
            <person name="Kalinowski J."/>
            <person name="Ruckert C."/>
        </authorList>
    </citation>
    <scope>NUCLEOTIDE SEQUENCE</scope>
    <source>
        <strain evidence="2">CGMCC 4.3508</strain>
    </source>
</reference>
<dbReference type="Proteomes" id="UP000638263">
    <property type="component" value="Unassembled WGS sequence"/>
</dbReference>